<protein>
    <recommendedName>
        <fullName evidence="5">Prokineticin domain-containing protein</fullName>
    </recommendedName>
</protein>
<keyword evidence="2" id="KW-0964">Secreted</keyword>
<keyword evidence="7" id="KW-1185">Reference proteome</keyword>
<reference evidence="6 7" key="1">
    <citation type="submission" date="2024-04" db="EMBL/GenBank/DDBJ databases">
        <authorList>
            <consortium name="Genoscope - CEA"/>
            <person name="William W."/>
        </authorList>
    </citation>
    <scope>NUCLEOTIDE SEQUENCE [LARGE SCALE GENOMIC DNA]</scope>
</reference>
<evidence type="ECO:0000313" key="7">
    <source>
        <dbReference type="Proteomes" id="UP001497497"/>
    </source>
</evidence>
<comment type="caution">
    <text evidence="6">The sequence shown here is derived from an EMBL/GenBank/DDBJ whole genome shotgun (WGS) entry which is preliminary data.</text>
</comment>
<keyword evidence="3" id="KW-1015">Disulfide bond</keyword>
<dbReference type="Gene3D" id="2.10.80.10">
    <property type="entry name" value="Lipase, subunit A"/>
    <property type="match status" value="1"/>
</dbReference>
<accession>A0AAV2HRL4</accession>
<dbReference type="AlphaFoldDB" id="A0AAV2HRL4"/>
<comment type="subcellular location">
    <subcellularLocation>
        <location evidence="1">Secreted</location>
    </subcellularLocation>
</comment>
<feature type="chain" id="PRO_5043819427" description="Prokineticin domain-containing protein" evidence="4">
    <location>
        <begin position="19"/>
        <end position="114"/>
    </location>
</feature>
<evidence type="ECO:0000313" key="6">
    <source>
        <dbReference type="EMBL" id="CAL1536104.1"/>
    </source>
</evidence>
<dbReference type="InterPro" id="IPR023569">
    <property type="entry name" value="Prokineticin_domain"/>
</dbReference>
<evidence type="ECO:0000256" key="4">
    <source>
        <dbReference type="SAM" id="SignalP"/>
    </source>
</evidence>
<feature type="domain" description="Prokineticin" evidence="5">
    <location>
        <begin position="11"/>
        <end position="97"/>
    </location>
</feature>
<dbReference type="GO" id="GO:0005576">
    <property type="term" value="C:extracellular region"/>
    <property type="evidence" value="ECO:0007669"/>
    <property type="project" value="UniProtKB-SubCell"/>
</dbReference>
<dbReference type="EMBL" id="CAXITT010000221">
    <property type="protein sequence ID" value="CAL1536104.1"/>
    <property type="molecule type" value="Genomic_DNA"/>
</dbReference>
<keyword evidence="4" id="KW-0732">Signal</keyword>
<dbReference type="Pfam" id="PF06607">
    <property type="entry name" value="Prokineticin"/>
    <property type="match status" value="1"/>
</dbReference>
<gene>
    <name evidence="6" type="ORF">GSLYS_00010017001</name>
</gene>
<sequence>MFTYIFCLASLFLVVTHAQRTDAGYQIIAVPLCTHGSDCGPRECCVGNRNSGLGECMPMGRTGKECYVQGEYAYERPEHMITNFDKCPCVPGEFCAGITKYHPLYGQIGICSFG</sequence>
<evidence type="ECO:0000256" key="1">
    <source>
        <dbReference type="ARBA" id="ARBA00004613"/>
    </source>
</evidence>
<feature type="signal peptide" evidence="4">
    <location>
        <begin position="1"/>
        <end position="18"/>
    </location>
</feature>
<proteinExistence type="predicted"/>
<evidence type="ECO:0000256" key="3">
    <source>
        <dbReference type="ARBA" id="ARBA00023157"/>
    </source>
</evidence>
<name>A0AAV2HRL4_LYMST</name>
<evidence type="ECO:0000259" key="5">
    <source>
        <dbReference type="Pfam" id="PF06607"/>
    </source>
</evidence>
<dbReference type="Proteomes" id="UP001497497">
    <property type="component" value="Unassembled WGS sequence"/>
</dbReference>
<evidence type="ECO:0000256" key="2">
    <source>
        <dbReference type="ARBA" id="ARBA00022525"/>
    </source>
</evidence>
<organism evidence="6 7">
    <name type="scientific">Lymnaea stagnalis</name>
    <name type="common">Great pond snail</name>
    <name type="synonym">Helix stagnalis</name>
    <dbReference type="NCBI Taxonomy" id="6523"/>
    <lineage>
        <taxon>Eukaryota</taxon>
        <taxon>Metazoa</taxon>
        <taxon>Spiralia</taxon>
        <taxon>Lophotrochozoa</taxon>
        <taxon>Mollusca</taxon>
        <taxon>Gastropoda</taxon>
        <taxon>Heterobranchia</taxon>
        <taxon>Euthyneura</taxon>
        <taxon>Panpulmonata</taxon>
        <taxon>Hygrophila</taxon>
        <taxon>Lymnaeoidea</taxon>
        <taxon>Lymnaeidae</taxon>
        <taxon>Lymnaea</taxon>
    </lineage>
</organism>